<name>A0A382FV22_9ZZZZ</name>
<protein>
    <submittedName>
        <fullName evidence="1">Uncharacterized protein</fullName>
    </submittedName>
</protein>
<accession>A0A382FV22</accession>
<dbReference type="EMBL" id="UINC01051653">
    <property type="protein sequence ID" value="SVB66067.1"/>
    <property type="molecule type" value="Genomic_DNA"/>
</dbReference>
<sequence length="156" mass="18001">MSDLEEPDEPLDLEDAEPTREDLVNFISEFMTTSMNVNQVYRSNLVETLVGRVFYEFGEDGLCDLMLKIDEQANWISDIVIDTPDLDEVMFKRHGTFDMDLVAKARATEGLLELNRKIWRLRKKYARLIVDEIFENENGATIKPISDLLPDPDNLS</sequence>
<organism evidence="1">
    <name type="scientific">marine metagenome</name>
    <dbReference type="NCBI Taxonomy" id="408172"/>
    <lineage>
        <taxon>unclassified sequences</taxon>
        <taxon>metagenomes</taxon>
        <taxon>ecological metagenomes</taxon>
    </lineage>
</organism>
<dbReference type="AlphaFoldDB" id="A0A382FV22"/>
<gene>
    <name evidence="1" type="ORF">METZ01_LOCUS218921</name>
</gene>
<reference evidence="1" key="1">
    <citation type="submission" date="2018-05" db="EMBL/GenBank/DDBJ databases">
        <authorList>
            <person name="Lanie J.A."/>
            <person name="Ng W.-L."/>
            <person name="Kazmierczak K.M."/>
            <person name="Andrzejewski T.M."/>
            <person name="Davidsen T.M."/>
            <person name="Wayne K.J."/>
            <person name="Tettelin H."/>
            <person name="Glass J.I."/>
            <person name="Rusch D."/>
            <person name="Podicherti R."/>
            <person name="Tsui H.-C.T."/>
            <person name="Winkler M.E."/>
        </authorList>
    </citation>
    <scope>NUCLEOTIDE SEQUENCE</scope>
</reference>
<evidence type="ECO:0000313" key="1">
    <source>
        <dbReference type="EMBL" id="SVB66067.1"/>
    </source>
</evidence>
<proteinExistence type="predicted"/>